<evidence type="ECO:0000256" key="1">
    <source>
        <dbReference type="ARBA" id="ARBA00018672"/>
    </source>
</evidence>
<dbReference type="KEGG" id="bpro:PMF13cell1_05225"/>
<evidence type="ECO:0000256" key="2">
    <source>
        <dbReference type="ARBA" id="ARBA00024867"/>
    </source>
</evidence>
<dbReference type="InterPro" id="IPR001789">
    <property type="entry name" value="Sig_transdc_resp-reg_receiver"/>
</dbReference>
<dbReference type="SMART" id="SM00850">
    <property type="entry name" value="LytTR"/>
    <property type="match status" value="1"/>
</dbReference>
<evidence type="ECO:0000256" key="3">
    <source>
        <dbReference type="PROSITE-ProRule" id="PRU00169"/>
    </source>
</evidence>
<dbReference type="Gene3D" id="2.40.50.1020">
    <property type="entry name" value="LytTr DNA-binding domain"/>
    <property type="match status" value="1"/>
</dbReference>
<dbReference type="PROSITE" id="PS50110">
    <property type="entry name" value="RESPONSE_REGULATORY"/>
    <property type="match status" value="1"/>
</dbReference>
<name>A0A4P6M514_9FIRM</name>
<dbReference type="GO" id="GO:0000156">
    <property type="term" value="F:phosphorelay response regulator activity"/>
    <property type="evidence" value="ECO:0007669"/>
    <property type="project" value="InterPro"/>
</dbReference>
<feature type="domain" description="Response regulatory" evidence="4">
    <location>
        <begin position="3"/>
        <end position="121"/>
    </location>
</feature>
<reference evidence="6 7" key="1">
    <citation type="submission" date="2019-01" db="EMBL/GenBank/DDBJ databases">
        <title>PMF-metabolizing Aryl O-demethylase.</title>
        <authorList>
            <person name="Kim M."/>
        </authorList>
    </citation>
    <scope>NUCLEOTIDE SEQUENCE [LARGE SCALE GENOMIC DNA]</scope>
    <source>
        <strain evidence="6 7">PMF1</strain>
    </source>
</reference>
<dbReference type="PANTHER" id="PTHR37299:SF1">
    <property type="entry name" value="STAGE 0 SPORULATION PROTEIN A HOMOLOG"/>
    <property type="match status" value="1"/>
</dbReference>
<feature type="domain" description="HTH LytTR-type" evidence="5">
    <location>
        <begin position="134"/>
        <end position="229"/>
    </location>
</feature>
<evidence type="ECO:0000259" key="5">
    <source>
        <dbReference type="PROSITE" id="PS50930"/>
    </source>
</evidence>
<comment type="function">
    <text evidence="2">May play the central regulatory role in sporulation. It may be an element of the effector pathway responsible for the activation of sporulation genes in response to nutritional stress. Spo0A may act in concert with spo0H (a sigma factor) to control the expression of some genes that are critical to the sporulation process.</text>
</comment>
<evidence type="ECO:0000313" key="7">
    <source>
        <dbReference type="Proteomes" id="UP000289794"/>
    </source>
</evidence>
<dbReference type="Proteomes" id="UP000289794">
    <property type="component" value="Chromosome"/>
</dbReference>
<dbReference type="AlphaFoldDB" id="A0A4P6M514"/>
<dbReference type="Pfam" id="PF00072">
    <property type="entry name" value="Response_reg"/>
    <property type="match status" value="1"/>
</dbReference>
<dbReference type="SUPFAM" id="SSF52172">
    <property type="entry name" value="CheY-like"/>
    <property type="match status" value="1"/>
</dbReference>
<evidence type="ECO:0000259" key="4">
    <source>
        <dbReference type="PROSITE" id="PS50110"/>
    </source>
</evidence>
<proteinExistence type="predicted"/>
<dbReference type="RefSeq" id="WP_130182649.1">
    <property type="nucleotide sequence ID" value="NZ_CP035945.1"/>
</dbReference>
<dbReference type="PROSITE" id="PS50930">
    <property type="entry name" value="HTH_LYTTR"/>
    <property type="match status" value="1"/>
</dbReference>
<dbReference type="Gene3D" id="3.40.50.2300">
    <property type="match status" value="1"/>
</dbReference>
<sequence>MLNLVICDDEKSLRNDLRKVLETELELSGETFKITEFDCGEALVRALNEAVFDVIFLDIEMKDLDGVATAREIRKKTSAPEIIFVTSYPDFVFQGYEVQALNYILKPYRREKIVSVLHTALERLGRDTEKYYLVESKGQTLRLPLDQVRYFSSDRRSVNAVTPEDFYTFYKKLSELETELPENFVRIHNRYLVNLKHVQSIQGNSVLIGEEELPVSRSCKQDLAIAFAKYILE</sequence>
<dbReference type="InterPro" id="IPR046947">
    <property type="entry name" value="LytR-like"/>
</dbReference>
<dbReference type="InterPro" id="IPR011006">
    <property type="entry name" value="CheY-like_superfamily"/>
</dbReference>
<dbReference type="InterPro" id="IPR007492">
    <property type="entry name" value="LytTR_DNA-bd_dom"/>
</dbReference>
<dbReference type="SMART" id="SM00448">
    <property type="entry name" value="REC"/>
    <property type="match status" value="1"/>
</dbReference>
<gene>
    <name evidence="6" type="primary">ypdB_6</name>
    <name evidence="6" type="ORF">PMF13cell1_05225</name>
</gene>
<protein>
    <recommendedName>
        <fullName evidence="1">Stage 0 sporulation protein A homolog</fullName>
    </recommendedName>
</protein>
<organism evidence="6 7">
    <name type="scientific">Blautia producta</name>
    <dbReference type="NCBI Taxonomy" id="33035"/>
    <lineage>
        <taxon>Bacteria</taxon>
        <taxon>Bacillati</taxon>
        <taxon>Bacillota</taxon>
        <taxon>Clostridia</taxon>
        <taxon>Lachnospirales</taxon>
        <taxon>Lachnospiraceae</taxon>
        <taxon>Blautia</taxon>
    </lineage>
</organism>
<keyword evidence="3" id="KW-0597">Phosphoprotein</keyword>
<accession>A0A4P6M514</accession>
<dbReference type="Pfam" id="PF04397">
    <property type="entry name" value="LytTR"/>
    <property type="match status" value="1"/>
</dbReference>
<evidence type="ECO:0000313" key="6">
    <source>
        <dbReference type="EMBL" id="QBE99646.1"/>
    </source>
</evidence>
<feature type="modified residue" description="4-aspartylphosphate" evidence="3">
    <location>
        <position position="58"/>
    </location>
</feature>
<dbReference type="PANTHER" id="PTHR37299">
    <property type="entry name" value="TRANSCRIPTIONAL REGULATOR-RELATED"/>
    <property type="match status" value="1"/>
</dbReference>
<dbReference type="GO" id="GO:0003677">
    <property type="term" value="F:DNA binding"/>
    <property type="evidence" value="ECO:0007669"/>
    <property type="project" value="InterPro"/>
</dbReference>
<dbReference type="EMBL" id="CP035945">
    <property type="protein sequence ID" value="QBE99646.1"/>
    <property type="molecule type" value="Genomic_DNA"/>
</dbReference>